<dbReference type="EMBL" id="MCFA01000139">
    <property type="protein sequence ID" value="ORY04113.1"/>
    <property type="molecule type" value="Genomic_DNA"/>
</dbReference>
<proteinExistence type="predicted"/>
<dbReference type="Proteomes" id="UP000193144">
    <property type="component" value="Unassembled WGS sequence"/>
</dbReference>
<organism evidence="1 2">
    <name type="scientific">Clohesyomyces aquaticus</name>
    <dbReference type="NCBI Taxonomy" id="1231657"/>
    <lineage>
        <taxon>Eukaryota</taxon>
        <taxon>Fungi</taxon>
        <taxon>Dikarya</taxon>
        <taxon>Ascomycota</taxon>
        <taxon>Pezizomycotina</taxon>
        <taxon>Dothideomycetes</taxon>
        <taxon>Pleosporomycetidae</taxon>
        <taxon>Pleosporales</taxon>
        <taxon>Lindgomycetaceae</taxon>
        <taxon>Clohesyomyces</taxon>
    </lineage>
</organism>
<dbReference type="PANTHER" id="PTHR36448">
    <property type="entry name" value="BLR7373 PROTEIN"/>
    <property type="match status" value="1"/>
</dbReference>
<sequence length="150" mass="16850">MPGNLARCEPEQHLLAPTAHVPNSRLPVLVYRGVLQGFSAEDMLELIESNDWIKGGQWKAYGVAHFHSNVHECYADIKGQSTYELGRSPIDAKLNGEGNEIGMRLRVAEGELFFLRAGISHCSIESDRDYQFMGLYPKVLINLYSPPEFL</sequence>
<dbReference type="InterPro" id="IPR011051">
    <property type="entry name" value="RmlC_Cupin_sf"/>
</dbReference>
<dbReference type="PANTHER" id="PTHR36448:SF2">
    <property type="entry name" value="CUPIN TYPE-1 DOMAIN-CONTAINING PROTEIN"/>
    <property type="match status" value="1"/>
</dbReference>
<dbReference type="OrthoDB" id="2446447at2759"/>
<dbReference type="SUPFAM" id="SSF51182">
    <property type="entry name" value="RmlC-like cupins"/>
    <property type="match status" value="1"/>
</dbReference>
<comment type="caution">
    <text evidence="1">The sequence shown here is derived from an EMBL/GenBank/DDBJ whole genome shotgun (WGS) entry which is preliminary data.</text>
</comment>
<dbReference type="AlphaFoldDB" id="A0A1Y1Z1E0"/>
<evidence type="ECO:0000313" key="2">
    <source>
        <dbReference type="Proteomes" id="UP000193144"/>
    </source>
</evidence>
<evidence type="ECO:0000313" key="1">
    <source>
        <dbReference type="EMBL" id="ORY04113.1"/>
    </source>
</evidence>
<reference evidence="1 2" key="1">
    <citation type="submission" date="2016-07" db="EMBL/GenBank/DDBJ databases">
        <title>Pervasive Adenine N6-methylation of Active Genes in Fungi.</title>
        <authorList>
            <consortium name="DOE Joint Genome Institute"/>
            <person name="Mondo S.J."/>
            <person name="Dannebaum R.O."/>
            <person name="Kuo R.C."/>
            <person name="Labutti K."/>
            <person name="Haridas S."/>
            <person name="Kuo A."/>
            <person name="Salamov A."/>
            <person name="Ahrendt S.R."/>
            <person name="Lipzen A."/>
            <person name="Sullivan W."/>
            <person name="Andreopoulos W.B."/>
            <person name="Clum A."/>
            <person name="Lindquist E."/>
            <person name="Daum C."/>
            <person name="Ramamoorthy G.K."/>
            <person name="Gryganskyi A."/>
            <person name="Culley D."/>
            <person name="Magnuson J.K."/>
            <person name="James T.Y."/>
            <person name="O'Malley M.A."/>
            <person name="Stajich J.E."/>
            <person name="Spatafora J.W."/>
            <person name="Visel A."/>
            <person name="Grigoriev I.V."/>
        </authorList>
    </citation>
    <scope>NUCLEOTIDE SEQUENCE [LARGE SCALE GENOMIC DNA]</scope>
    <source>
        <strain evidence="1 2">CBS 115471</strain>
    </source>
</reference>
<dbReference type="STRING" id="1231657.A0A1Y1Z1E0"/>
<accession>A0A1Y1Z1E0</accession>
<dbReference type="InterPro" id="IPR047121">
    <property type="entry name" value="YjiB-like"/>
</dbReference>
<protein>
    <submittedName>
        <fullName evidence="1">Uncharacterized protein</fullName>
    </submittedName>
</protein>
<name>A0A1Y1Z1E0_9PLEO</name>
<gene>
    <name evidence="1" type="ORF">BCR34DRAFT_604965</name>
</gene>
<keyword evidence="2" id="KW-1185">Reference proteome</keyword>